<evidence type="ECO:0000256" key="1">
    <source>
        <dbReference type="SAM" id="Coils"/>
    </source>
</evidence>
<dbReference type="OrthoDB" id="306144at2759"/>
<proteinExistence type="predicted"/>
<comment type="caution">
    <text evidence="2">The sequence shown here is derived from an EMBL/GenBank/DDBJ whole genome shotgun (WGS) entry which is preliminary data.</text>
</comment>
<organism evidence="2 3">
    <name type="scientific">Paramecium sonneborni</name>
    <dbReference type="NCBI Taxonomy" id="65129"/>
    <lineage>
        <taxon>Eukaryota</taxon>
        <taxon>Sar</taxon>
        <taxon>Alveolata</taxon>
        <taxon>Ciliophora</taxon>
        <taxon>Intramacronucleata</taxon>
        <taxon>Oligohymenophorea</taxon>
        <taxon>Peniculida</taxon>
        <taxon>Parameciidae</taxon>
        <taxon>Paramecium</taxon>
    </lineage>
</organism>
<protein>
    <recommendedName>
        <fullName evidence="4">TLDc domain-containing protein</fullName>
    </recommendedName>
</protein>
<feature type="coiled-coil region" evidence="1">
    <location>
        <begin position="187"/>
        <end position="229"/>
    </location>
</feature>
<reference evidence="2" key="1">
    <citation type="submission" date="2021-01" db="EMBL/GenBank/DDBJ databases">
        <authorList>
            <consortium name="Genoscope - CEA"/>
            <person name="William W."/>
        </authorList>
    </citation>
    <scope>NUCLEOTIDE SEQUENCE</scope>
</reference>
<sequence>MEGERSLNEDLHVPYQQFPTYQQKTIELFCQEYGHRDQKIQYLNLTRQSDIVRQRLQCIKCITGPYSDYRQDVAILKDVLKDDMNVLKYTKFQGNILQEFSNLYHSLNLDFTKDDIEFKFASYQKQILFLLKECKKEIMNRFDQYQELKVTIKSFVDDFKPFFDFNAQQTELIEYSKQGQNPHPKSQQKLNKSLDEYVKKIHEQNEKQKEQLEGKLKTFKEKVNDFTKKYWSIHICKLDQEMENIQNNINELKNIFSQNNFTKSELSNDYIPRVLQTISKDYEDTSKVENIKQIYTSIHAGLNYKLVREQLKNNTQKNLLFIFQCSNSQKFGAFINQQNPKCSLMFQLSKKQIYLIKQLPPNQSPLIVNQSANDNSLLLKFGNEDLVIQSTFTKCYSKLGQGFEASEYQIGNLEMHLANASEFNISALEIFEM</sequence>
<keyword evidence="3" id="KW-1185">Reference proteome</keyword>
<keyword evidence="1" id="KW-0175">Coiled coil</keyword>
<evidence type="ECO:0000313" key="3">
    <source>
        <dbReference type="Proteomes" id="UP000692954"/>
    </source>
</evidence>
<name>A0A8S1K339_9CILI</name>
<evidence type="ECO:0000313" key="2">
    <source>
        <dbReference type="EMBL" id="CAD8049890.1"/>
    </source>
</evidence>
<gene>
    <name evidence="2" type="ORF">PSON_ATCC_30995.1.T0040367</name>
</gene>
<dbReference type="EMBL" id="CAJJDN010000004">
    <property type="protein sequence ID" value="CAD8049890.1"/>
    <property type="molecule type" value="Genomic_DNA"/>
</dbReference>
<dbReference type="Proteomes" id="UP000692954">
    <property type="component" value="Unassembled WGS sequence"/>
</dbReference>
<accession>A0A8S1K339</accession>
<evidence type="ECO:0008006" key="4">
    <source>
        <dbReference type="Google" id="ProtNLM"/>
    </source>
</evidence>
<dbReference type="AlphaFoldDB" id="A0A8S1K339"/>